<dbReference type="PANTHER" id="PTHR43226">
    <property type="entry name" value="XAA-PRO AMINOPEPTIDASE 3"/>
    <property type="match status" value="1"/>
</dbReference>
<comment type="similarity">
    <text evidence="3">Belongs to the peptidase M24B family.</text>
</comment>
<dbReference type="Pfam" id="PF05195">
    <property type="entry name" value="AMP_N"/>
    <property type="match status" value="1"/>
</dbReference>
<evidence type="ECO:0000256" key="3">
    <source>
        <dbReference type="ARBA" id="ARBA00008766"/>
    </source>
</evidence>
<keyword evidence="7" id="KW-0464">Manganese</keyword>
<dbReference type="Proteomes" id="UP000199651">
    <property type="component" value="Unassembled WGS sequence"/>
</dbReference>
<reference evidence="10" key="1">
    <citation type="submission" date="2016-10" db="EMBL/GenBank/DDBJ databases">
        <authorList>
            <person name="Varghese N."/>
            <person name="Submissions S."/>
        </authorList>
    </citation>
    <scope>NUCLEOTIDE SEQUENCE [LARGE SCALE GENOMIC DNA]</scope>
    <source>
        <strain evidence="10">IBRC-M 10655</strain>
    </source>
</reference>
<keyword evidence="10" id="KW-1185">Reference proteome</keyword>
<dbReference type="AlphaFoldDB" id="A0A1H0FCI9"/>
<sequence length="467" mass="49994">MGKDARNIIKPAEAAGFRDFIQRDWGPADRTPRLPDGNAKASAAHRSRLSAALPGVRIAVAAGNAPVRSNTTDYGFRPDSDFVWLTGCQAEGAVLVMHPVPGGHDAELFLRPPKGPESPEFYANARDGELWVGPAPGLLDWAAALDLPCRPVDELAGALRGPAAATVGVDPLLDALTSSTYEQALTLRRTLAELKRVKDSWEQAQLRHAVDATVRGFADVVGDLPAAIDGGGERWLESTFHRRSRAEGNGPGYGTIVAAGPHAPVLHWTRCDGPVRPGDVLLMDAGVEADTLYTADVTRTLPISGEFTPAQRQVYDLVHAAHLAAIEEVRPGRPFSSFFHAAMRVLAEGLHDWGMLPVSVEEALSPDGQHHRRYICCGVGHHVGLDVHDCGSLRPAAYQLDALAPGMALTVEPGLYFHPNDLTVPAELRGIGVRIEDDLLVTETGAEILSAALPMSASGIEEWMARI</sequence>
<dbReference type="InterPro" id="IPR036005">
    <property type="entry name" value="Creatinase/aminopeptidase-like"/>
</dbReference>
<dbReference type="RefSeq" id="WP_228769597.1">
    <property type="nucleotide sequence ID" value="NZ_FNDV01000003.1"/>
</dbReference>
<dbReference type="SUPFAM" id="SSF53092">
    <property type="entry name" value="Creatinase/prolidase N-terminal domain"/>
    <property type="match status" value="1"/>
</dbReference>
<dbReference type="Gene3D" id="3.90.230.10">
    <property type="entry name" value="Creatinase/methionine aminopeptidase superfamily"/>
    <property type="match status" value="1"/>
</dbReference>
<evidence type="ECO:0000256" key="1">
    <source>
        <dbReference type="ARBA" id="ARBA00001424"/>
    </source>
</evidence>
<dbReference type="InterPro" id="IPR000994">
    <property type="entry name" value="Pept_M24"/>
</dbReference>
<evidence type="ECO:0000256" key="7">
    <source>
        <dbReference type="ARBA" id="ARBA00023211"/>
    </source>
</evidence>
<keyword evidence="6" id="KW-0378">Hydrolase</keyword>
<feature type="domain" description="Aminopeptidase P N-terminal" evidence="8">
    <location>
        <begin position="40"/>
        <end position="174"/>
    </location>
</feature>
<dbReference type="GO" id="GO:0070006">
    <property type="term" value="F:metalloaminopeptidase activity"/>
    <property type="evidence" value="ECO:0007669"/>
    <property type="project" value="InterPro"/>
</dbReference>
<evidence type="ECO:0000313" key="10">
    <source>
        <dbReference type="Proteomes" id="UP000199651"/>
    </source>
</evidence>
<dbReference type="SMART" id="SM01011">
    <property type="entry name" value="AMP_N"/>
    <property type="match status" value="1"/>
</dbReference>
<dbReference type="Gene3D" id="3.40.350.10">
    <property type="entry name" value="Creatinase/prolidase N-terminal domain"/>
    <property type="match status" value="1"/>
</dbReference>
<dbReference type="EC" id="3.4.11.9" evidence="4"/>
<dbReference type="GO" id="GO:0030145">
    <property type="term" value="F:manganese ion binding"/>
    <property type="evidence" value="ECO:0007669"/>
    <property type="project" value="InterPro"/>
</dbReference>
<dbReference type="GO" id="GO:0006508">
    <property type="term" value="P:proteolysis"/>
    <property type="evidence" value="ECO:0007669"/>
    <property type="project" value="TreeGrafter"/>
</dbReference>
<dbReference type="PANTHER" id="PTHR43226:SF4">
    <property type="entry name" value="XAA-PRO AMINOPEPTIDASE 3"/>
    <property type="match status" value="1"/>
</dbReference>
<organism evidence="9 10">
    <name type="scientific">Actinokineospora alba</name>
    <dbReference type="NCBI Taxonomy" id="504798"/>
    <lineage>
        <taxon>Bacteria</taxon>
        <taxon>Bacillati</taxon>
        <taxon>Actinomycetota</taxon>
        <taxon>Actinomycetes</taxon>
        <taxon>Pseudonocardiales</taxon>
        <taxon>Pseudonocardiaceae</taxon>
        <taxon>Actinokineospora</taxon>
    </lineage>
</organism>
<comment type="cofactor">
    <cofactor evidence="2">
        <name>Mn(2+)</name>
        <dbReference type="ChEBI" id="CHEBI:29035"/>
    </cofactor>
</comment>
<dbReference type="EMBL" id="FNJB01000001">
    <property type="protein sequence ID" value="SDN92179.1"/>
    <property type="molecule type" value="Genomic_DNA"/>
</dbReference>
<name>A0A1H0FCI9_9PSEU</name>
<keyword evidence="9" id="KW-0645">Protease</keyword>
<dbReference type="InterPro" id="IPR007865">
    <property type="entry name" value="Aminopep_P_N"/>
</dbReference>
<dbReference type="CDD" id="cd01087">
    <property type="entry name" value="Prolidase"/>
    <property type="match status" value="1"/>
</dbReference>
<accession>A0A1H0FCI9</accession>
<evidence type="ECO:0000313" key="9">
    <source>
        <dbReference type="EMBL" id="SDN92179.1"/>
    </source>
</evidence>
<dbReference type="STRING" id="504798.SAMN05421871_103558"/>
<dbReference type="GO" id="GO:0005829">
    <property type="term" value="C:cytosol"/>
    <property type="evidence" value="ECO:0007669"/>
    <property type="project" value="TreeGrafter"/>
</dbReference>
<evidence type="ECO:0000256" key="2">
    <source>
        <dbReference type="ARBA" id="ARBA00001936"/>
    </source>
</evidence>
<dbReference type="InterPro" id="IPR029149">
    <property type="entry name" value="Creatin/AminoP/Spt16_N"/>
</dbReference>
<evidence type="ECO:0000256" key="6">
    <source>
        <dbReference type="ARBA" id="ARBA00022801"/>
    </source>
</evidence>
<protein>
    <recommendedName>
        <fullName evidence="4">Xaa-Pro aminopeptidase</fullName>
        <ecNumber evidence="4">3.4.11.9</ecNumber>
    </recommendedName>
</protein>
<dbReference type="SUPFAM" id="SSF55920">
    <property type="entry name" value="Creatinase/aminopeptidase"/>
    <property type="match status" value="1"/>
</dbReference>
<evidence type="ECO:0000256" key="5">
    <source>
        <dbReference type="ARBA" id="ARBA00022723"/>
    </source>
</evidence>
<keyword evidence="9" id="KW-0031">Aminopeptidase</keyword>
<proteinExistence type="inferred from homology"/>
<evidence type="ECO:0000256" key="4">
    <source>
        <dbReference type="ARBA" id="ARBA00012574"/>
    </source>
</evidence>
<dbReference type="InterPro" id="IPR052433">
    <property type="entry name" value="X-Pro_dipept-like"/>
</dbReference>
<comment type="catalytic activity">
    <reaction evidence="1">
        <text>Release of any N-terminal amino acid, including proline, that is linked to proline, even from a dipeptide or tripeptide.</text>
        <dbReference type="EC" id="3.4.11.9"/>
    </reaction>
</comment>
<dbReference type="Pfam" id="PF00557">
    <property type="entry name" value="Peptidase_M24"/>
    <property type="match status" value="1"/>
</dbReference>
<keyword evidence="5" id="KW-0479">Metal-binding</keyword>
<gene>
    <name evidence="9" type="ORF">SAMN05192558_101312</name>
</gene>
<evidence type="ECO:0000259" key="8">
    <source>
        <dbReference type="SMART" id="SM01011"/>
    </source>
</evidence>